<dbReference type="Proteomes" id="UP000188929">
    <property type="component" value="Unassembled WGS sequence"/>
</dbReference>
<dbReference type="AlphaFoldDB" id="A0A1V2IE87"/>
<reference evidence="4" key="1">
    <citation type="submission" date="2016-10" db="EMBL/GenBank/DDBJ databases">
        <title>Frankia sp. NRRL B-16386 Genome sequencing.</title>
        <authorList>
            <person name="Ghodhbane-Gtari F."/>
            <person name="Swanson E."/>
            <person name="Gueddou A."/>
            <person name="Hezbri K."/>
            <person name="Ktari K."/>
            <person name="Nouioui I."/>
            <person name="Morris K."/>
            <person name="Simpson S."/>
            <person name="Abebe-Akele F."/>
            <person name="Thomas K."/>
            <person name="Gtari M."/>
            <person name="Tisa L.S."/>
        </authorList>
    </citation>
    <scope>NUCLEOTIDE SEQUENCE [LARGE SCALE GENOMIC DNA]</scope>
    <source>
        <strain evidence="4">NRRL B-16386</strain>
    </source>
</reference>
<dbReference type="NCBIfam" id="TIGR02679">
    <property type="entry name" value="TIGR02679 family protein"/>
    <property type="match status" value="1"/>
</dbReference>
<proteinExistence type="predicted"/>
<sequence length="434" mass="44796">MGGRADGDVERLRRLLGGEQLAWLVDRARRRLAQGQPLTGVVTLPKASHEQRRAAERLLGRRAGRGYSLSVPLDEVDRILRASGVAPEGLAAAVVLLTGPIVDEAAVAAAQAAAWAAARAPLYALTERRPELSGWLAWLDGTGMLRRLAGDPDTAARLVEQLAAVLDALPSGGLALGRLAATGAGDAHALDDGRPLATLALAAVRVLAGAEPTGDASAAGRRAAWAAVGVHLDELSSTVLCLGLPGGAATPTGRMLAAAHEAAEPCVLTLRQVTGRGGERADLGVGAGLVFVCENPIVLASAADELGRDTPPLVCAGGQPSAAVLGLLELLADQGASFAYHGDFDWGGLRIAGGLRERVDWRPWRYDAEAYLAALATVTGGPLTGRPVDAAWDPALRPALERHGIRVDEELVLPVLLADLAAGYPEPEADVPAD</sequence>
<dbReference type="InterPro" id="IPR024466">
    <property type="entry name" value="CHP02679_N"/>
</dbReference>
<accession>A0A1V2IE87</accession>
<feature type="domain" description="DUF2399" evidence="1">
    <location>
        <begin position="266"/>
        <end position="420"/>
    </location>
</feature>
<dbReference type="STRING" id="1834516.BL253_09450"/>
<evidence type="ECO:0000313" key="4">
    <source>
        <dbReference type="Proteomes" id="UP000188929"/>
    </source>
</evidence>
<name>A0A1V2IE87_9ACTN</name>
<protein>
    <submittedName>
        <fullName evidence="3">TIGR02679 family protein</fullName>
    </submittedName>
</protein>
<dbReference type="InterPro" id="IPR013495">
    <property type="entry name" value="CHP02679"/>
</dbReference>
<dbReference type="Pfam" id="PF09664">
    <property type="entry name" value="DUF2399"/>
    <property type="match status" value="1"/>
</dbReference>
<organism evidence="3 4">
    <name type="scientific">Pseudofrankia asymbiotica</name>
    <dbReference type="NCBI Taxonomy" id="1834516"/>
    <lineage>
        <taxon>Bacteria</taxon>
        <taxon>Bacillati</taxon>
        <taxon>Actinomycetota</taxon>
        <taxon>Actinomycetes</taxon>
        <taxon>Frankiales</taxon>
        <taxon>Frankiaceae</taxon>
        <taxon>Pseudofrankia</taxon>
    </lineage>
</organism>
<dbReference type="EMBL" id="MOMC01000016">
    <property type="protein sequence ID" value="ONH31512.1"/>
    <property type="molecule type" value="Genomic_DNA"/>
</dbReference>
<dbReference type="InterPro" id="IPR024465">
    <property type="entry name" value="DUF2399"/>
</dbReference>
<evidence type="ECO:0000259" key="1">
    <source>
        <dbReference type="Pfam" id="PF09664"/>
    </source>
</evidence>
<evidence type="ECO:0000259" key="2">
    <source>
        <dbReference type="Pfam" id="PF11796"/>
    </source>
</evidence>
<feature type="domain" description="Conserved hypothetical protein CHP02679 N terminus" evidence="2">
    <location>
        <begin position="38"/>
        <end position="245"/>
    </location>
</feature>
<dbReference type="Pfam" id="PF11796">
    <property type="entry name" value="DUF3323"/>
    <property type="match status" value="1"/>
</dbReference>
<gene>
    <name evidence="3" type="ORF">BL253_09450</name>
</gene>
<evidence type="ECO:0000313" key="3">
    <source>
        <dbReference type="EMBL" id="ONH31512.1"/>
    </source>
</evidence>
<comment type="caution">
    <text evidence="3">The sequence shown here is derived from an EMBL/GenBank/DDBJ whole genome shotgun (WGS) entry which is preliminary data.</text>
</comment>
<keyword evidence="4" id="KW-1185">Reference proteome</keyword>